<gene>
    <name evidence="1" type="ORF">O6H91_02G153500</name>
</gene>
<comment type="caution">
    <text evidence="1">The sequence shown here is derived from an EMBL/GenBank/DDBJ whole genome shotgun (WGS) entry which is preliminary data.</text>
</comment>
<keyword evidence="2" id="KW-1185">Reference proteome</keyword>
<sequence>MIFVDIFPLTLHRMCLLLIDCKVLIKLLCYKWRKLVMDESLSNDVYLQYTKLVIHMTLKQC</sequence>
<proteinExistence type="predicted"/>
<reference evidence="2" key="1">
    <citation type="journal article" date="2024" name="Proc. Natl. Acad. Sci. U.S.A.">
        <title>Extraordinary preservation of gene collinearity over three hundred million years revealed in homosporous lycophytes.</title>
        <authorList>
            <person name="Li C."/>
            <person name="Wickell D."/>
            <person name="Kuo L.Y."/>
            <person name="Chen X."/>
            <person name="Nie B."/>
            <person name="Liao X."/>
            <person name="Peng D."/>
            <person name="Ji J."/>
            <person name="Jenkins J."/>
            <person name="Williams M."/>
            <person name="Shu S."/>
            <person name="Plott C."/>
            <person name="Barry K."/>
            <person name="Rajasekar S."/>
            <person name="Grimwood J."/>
            <person name="Han X."/>
            <person name="Sun S."/>
            <person name="Hou Z."/>
            <person name="He W."/>
            <person name="Dai G."/>
            <person name="Sun C."/>
            <person name="Schmutz J."/>
            <person name="Leebens-Mack J.H."/>
            <person name="Li F.W."/>
            <person name="Wang L."/>
        </authorList>
    </citation>
    <scope>NUCLEOTIDE SEQUENCE [LARGE SCALE GENOMIC DNA]</scope>
    <source>
        <strain evidence="2">cv. PW_Plant_1</strain>
    </source>
</reference>
<organism evidence="1 2">
    <name type="scientific">Diphasiastrum complanatum</name>
    <name type="common">Issler's clubmoss</name>
    <name type="synonym">Lycopodium complanatum</name>
    <dbReference type="NCBI Taxonomy" id="34168"/>
    <lineage>
        <taxon>Eukaryota</taxon>
        <taxon>Viridiplantae</taxon>
        <taxon>Streptophyta</taxon>
        <taxon>Embryophyta</taxon>
        <taxon>Tracheophyta</taxon>
        <taxon>Lycopodiopsida</taxon>
        <taxon>Lycopodiales</taxon>
        <taxon>Lycopodiaceae</taxon>
        <taxon>Lycopodioideae</taxon>
        <taxon>Diphasiastrum</taxon>
    </lineage>
</organism>
<protein>
    <submittedName>
        <fullName evidence="1">Uncharacterized protein</fullName>
    </submittedName>
</protein>
<dbReference type="EMBL" id="CM055093">
    <property type="protein sequence ID" value="KAJ7567572.1"/>
    <property type="molecule type" value="Genomic_DNA"/>
</dbReference>
<dbReference type="Proteomes" id="UP001162992">
    <property type="component" value="Chromosome 2"/>
</dbReference>
<name>A0ACC2EME2_DIPCM</name>
<accession>A0ACC2EME2</accession>
<evidence type="ECO:0000313" key="1">
    <source>
        <dbReference type="EMBL" id="KAJ7567572.1"/>
    </source>
</evidence>
<evidence type="ECO:0000313" key="2">
    <source>
        <dbReference type="Proteomes" id="UP001162992"/>
    </source>
</evidence>